<gene>
    <name evidence="1" type="ORF">FG486_16440</name>
</gene>
<dbReference type="RefSeq" id="WP_181268337.1">
    <property type="nucleotide sequence ID" value="NZ_VDES01000003.1"/>
</dbReference>
<reference evidence="1 2" key="1">
    <citation type="journal article" date="1994" name="Int. J. Syst. Bacteriol.">
        <title>Phylogenetic positions of novel aerobic, bacteriochlorophyll a-containing bacteria and description of Roseococcus thiosulfatophilus gen. nov., sp. nov., Erythromicrobium ramosum gen. nov., sp. nov., and Erythrobacter litoralis sp. nov.</title>
        <authorList>
            <person name="Yurkov V."/>
            <person name="Stackebrandt E."/>
            <person name="Holmes A."/>
            <person name="Fuerst J.A."/>
            <person name="Hugenholtz P."/>
            <person name="Golecki J."/>
            <person name="Gad'on N."/>
            <person name="Gorlenko V.M."/>
            <person name="Kompantseva E.I."/>
            <person name="Drews G."/>
        </authorList>
    </citation>
    <scope>NUCLEOTIDE SEQUENCE [LARGE SCALE GENOMIC DNA]</scope>
    <source>
        <strain evidence="1 2">KR-99</strain>
    </source>
</reference>
<dbReference type="EMBL" id="VDES01000003">
    <property type="protein sequence ID" value="MBA1375934.1"/>
    <property type="molecule type" value="Genomic_DNA"/>
</dbReference>
<evidence type="ECO:0000313" key="1">
    <source>
        <dbReference type="EMBL" id="MBA1375934.1"/>
    </source>
</evidence>
<organism evidence="1 2">
    <name type="scientific">Sphingomonas ursincola</name>
    <dbReference type="NCBI Taxonomy" id="56361"/>
    <lineage>
        <taxon>Bacteria</taxon>
        <taxon>Pseudomonadati</taxon>
        <taxon>Pseudomonadota</taxon>
        <taxon>Alphaproteobacteria</taxon>
        <taxon>Sphingomonadales</taxon>
        <taxon>Sphingomonadaceae</taxon>
        <taxon>Sphingomonas</taxon>
    </lineage>
</organism>
<proteinExistence type="predicted"/>
<evidence type="ECO:0000313" key="2">
    <source>
        <dbReference type="Proteomes" id="UP000589292"/>
    </source>
</evidence>
<evidence type="ECO:0008006" key="3">
    <source>
        <dbReference type="Google" id="ProtNLM"/>
    </source>
</evidence>
<sequence>MSAALSPACLTGATYLKRPVREVHRFMNASEPFPNDFYPDQELAHVQLSNAEAHLRSAAWALSRGMANDALHSIAIAIELGLKSYLLNAATTDAWNRAHIGHDLDKAITYAERAGLDPPSGLRDVARVLHPHFQRGGFQREPSRQWPEALAGQACSVASTLLVSVSKSIGPRRDI</sequence>
<comment type="caution">
    <text evidence="1">The sequence shown here is derived from an EMBL/GenBank/DDBJ whole genome shotgun (WGS) entry which is preliminary data.</text>
</comment>
<dbReference type="Proteomes" id="UP000589292">
    <property type="component" value="Unassembled WGS sequence"/>
</dbReference>
<accession>A0A7V8RGA1</accession>
<keyword evidence="2" id="KW-1185">Reference proteome</keyword>
<dbReference type="AlphaFoldDB" id="A0A7V8RGA1"/>
<name>A0A7V8RGA1_9SPHN</name>
<dbReference type="SUPFAM" id="SSF81593">
    <property type="entry name" value="Nucleotidyltransferase substrate binding subunit/domain"/>
    <property type="match status" value="1"/>
</dbReference>
<protein>
    <recommendedName>
        <fullName evidence="3">HEPN domain-containing protein</fullName>
    </recommendedName>
</protein>